<comment type="similarity">
    <text evidence="1">Belongs to the QWRF family.</text>
</comment>
<dbReference type="GO" id="GO:0008017">
    <property type="term" value="F:microtubule binding"/>
    <property type="evidence" value="ECO:0007669"/>
    <property type="project" value="TreeGrafter"/>
</dbReference>
<feature type="compositionally biased region" description="Low complexity" evidence="2">
    <location>
        <begin position="159"/>
        <end position="171"/>
    </location>
</feature>
<evidence type="ECO:0000256" key="1">
    <source>
        <dbReference type="ARBA" id="ARBA00010016"/>
    </source>
</evidence>
<feature type="compositionally biased region" description="Low complexity" evidence="2">
    <location>
        <begin position="79"/>
        <end position="89"/>
    </location>
</feature>
<gene>
    <name evidence="3" type="ORF">FEM48_Zijuj04G0074800</name>
</gene>
<organism evidence="3 4">
    <name type="scientific">Ziziphus jujuba var. spinosa</name>
    <dbReference type="NCBI Taxonomy" id="714518"/>
    <lineage>
        <taxon>Eukaryota</taxon>
        <taxon>Viridiplantae</taxon>
        <taxon>Streptophyta</taxon>
        <taxon>Embryophyta</taxon>
        <taxon>Tracheophyta</taxon>
        <taxon>Spermatophyta</taxon>
        <taxon>Magnoliopsida</taxon>
        <taxon>eudicotyledons</taxon>
        <taxon>Gunneridae</taxon>
        <taxon>Pentapetalae</taxon>
        <taxon>rosids</taxon>
        <taxon>fabids</taxon>
        <taxon>Rosales</taxon>
        <taxon>Rhamnaceae</taxon>
        <taxon>Paliureae</taxon>
        <taxon>Ziziphus</taxon>
    </lineage>
</organism>
<name>A0A978VIL0_ZIZJJ</name>
<proteinExistence type="inferred from homology"/>
<dbReference type="AlphaFoldDB" id="A0A978VIL0"/>
<feature type="region of interest" description="Disordered" evidence="2">
    <location>
        <begin position="1"/>
        <end position="89"/>
    </location>
</feature>
<dbReference type="GO" id="GO:0005737">
    <property type="term" value="C:cytoplasm"/>
    <property type="evidence" value="ECO:0007669"/>
    <property type="project" value="TreeGrafter"/>
</dbReference>
<dbReference type="PANTHER" id="PTHR31807:SF31">
    <property type="entry name" value="QWRF MOTIF PROTEIN (DUF566)-RELATED"/>
    <property type="match status" value="1"/>
</dbReference>
<evidence type="ECO:0008006" key="5">
    <source>
        <dbReference type="Google" id="ProtNLM"/>
    </source>
</evidence>
<sequence length="574" mass="63020">MKNDNVGDQSVKNRKPKSREVNSRFLSPTSTSSLEIGNPSPTQGLSPDRRKPGSSFTDMRRIRSGQLDDSGSVRGLWPSSTTTTSSSSTRKLDTLADFLGNERLNDLLDRKNSLFDRQRSCREFSSKLENDKESAKENHRPGFGRSMRYSGKLRFPGKSSSSTSSSSSSSSKLENNSSIVPGRLSVDSNALYQKLSRRNSDCFTDVLDSGSECSDACSSTDFQAIGKNSKPSSRKTGVEVSSKYMNDIQTRVRRGTSDSNIQIPISSDNSPKLGKFSIKNAIKRSSSVKGYGSSNTQWALSPGRSGSPPISVENKAKPLSFSSLKPPTSPSRTKGVEKLLNLGLELFKSKKSSSSNSLSVGSTSVTTEAGHQLRLLHNQLMQWRYANAKAASVNANIVNHVENNLLCACDGLTKLQQSVVYKKLQLEKEKLVMKLNFILHSQLKPLEAWGDMERNHLAAVSMTKECLHSVVCRVPLIDGAKINLQSTSISLRHASDLTSSINSMLDTVSPSAEKNVLLLSELADVVAQEKLLLEESLELLRTISILEIQERSLKSSIIQMELWKQGQQMNRAKS</sequence>
<dbReference type="Pfam" id="PF04484">
    <property type="entry name" value="QWRF"/>
    <property type="match status" value="1"/>
</dbReference>
<evidence type="ECO:0000313" key="4">
    <source>
        <dbReference type="Proteomes" id="UP000813462"/>
    </source>
</evidence>
<feature type="region of interest" description="Disordered" evidence="2">
    <location>
        <begin position="125"/>
        <end position="180"/>
    </location>
</feature>
<feature type="compositionally biased region" description="Basic and acidic residues" evidence="2">
    <location>
        <begin position="125"/>
        <end position="140"/>
    </location>
</feature>
<accession>A0A978VIL0</accession>
<evidence type="ECO:0000313" key="3">
    <source>
        <dbReference type="EMBL" id="KAH7532929.1"/>
    </source>
</evidence>
<dbReference type="Proteomes" id="UP000813462">
    <property type="component" value="Unassembled WGS sequence"/>
</dbReference>
<feature type="compositionally biased region" description="Polar residues" evidence="2">
    <location>
        <begin position="24"/>
        <end position="45"/>
    </location>
</feature>
<comment type="caution">
    <text evidence="3">The sequence shown here is derived from an EMBL/GenBank/DDBJ whole genome shotgun (WGS) entry which is preliminary data.</text>
</comment>
<dbReference type="PANTHER" id="PTHR31807">
    <property type="entry name" value="AUGMIN FAMILY MEMBER"/>
    <property type="match status" value="1"/>
</dbReference>
<reference evidence="3" key="1">
    <citation type="journal article" date="2021" name="Front. Plant Sci.">
        <title>Chromosome-Scale Genome Assembly for Chinese Sour Jujube and Insights Into Its Genome Evolution and Domestication Signature.</title>
        <authorList>
            <person name="Shen L.-Y."/>
            <person name="Luo H."/>
            <person name="Wang X.-L."/>
            <person name="Wang X.-M."/>
            <person name="Qiu X.-J."/>
            <person name="Liu H."/>
            <person name="Zhou S.-S."/>
            <person name="Jia K.-H."/>
            <person name="Nie S."/>
            <person name="Bao Y.-T."/>
            <person name="Zhang R.-G."/>
            <person name="Yun Q.-Z."/>
            <person name="Chai Y.-H."/>
            <person name="Lu J.-Y."/>
            <person name="Li Y."/>
            <person name="Zhao S.-W."/>
            <person name="Mao J.-F."/>
            <person name="Jia S.-G."/>
            <person name="Mao Y.-M."/>
        </authorList>
    </citation>
    <scope>NUCLEOTIDE SEQUENCE</scope>
    <source>
        <strain evidence="3">AT0</strain>
        <tissue evidence="3">Leaf</tissue>
    </source>
</reference>
<dbReference type="InterPro" id="IPR007573">
    <property type="entry name" value="QWRF"/>
</dbReference>
<dbReference type="EMBL" id="JAEACU010000004">
    <property type="protein sequence ID" value="KAH7532929.1"/>
    <property type="molecule type" value="Genomic_DNA"/>
</dbReference>
<dbReference type="OrthoDB" id="774923at2759"/>
<dbReference type="GO" id="GO:0005880">
    <property type="term" value="C:nuclear microtubule"/>
    <property type="evidence" value="ECO:0007669"/>
    <property type="project" value="TreeGrafter"/>
</dbReference>
<protein>
    <recommendedName>
        <fullName evidence="5">QWRF motif-containing protein 3</fullName>
    </recommendedName>
</protein>
<feature type="compositionally biased region" description="Polar residues" evidence="2">
    <location>
        <begin position="1"/>
        <end position="10"/>
    </location>
</feature>
<evidence type="ECO:0000256" key="2">
    <source>
        <dbReference type="SAM" id="MobiDB-lite"/>
    </source>
</evidence>
<dbReference type="GO" id="GO:0051225">
    <property type="term" value="P:spindle assembly"/>
    <property type="evidence" value="ECO:0007669"/>
    <property type="project" value="TreeGrafter"/>
</dbReference>